<dbReference type="EMBL" id="GL882879">
    <property type="protein sequence ID" value="EGF83158.1"/>
    <property type="molecule type" value="Genomic_DNA"/>
</dbReference>
<feature type="compositionally biased region" description="Polar residues" evidence="1">
    <location>
        <begin position="35"/>
        <end position="50"/>
    </location>
</feature>
<dbReference type="Proteomes" id="UP000007241">
    <property type="component" value="Unassembled WGS sequence"/>
</dbReference>
<keyword evidence="3" id="KW-1185">Reference proteome</keyword>
<dbReference type="GeneID" id="18242204"/>
<evidence type="ECO:0000313" key="2">
    <source>
        <dbReference type="EMBL" id="EGF83158.1"/>
    </source>
</evidence>
<proteinExistence type="predicted"/>
<protein>
    <submittedName>
        <fullName evidence="2">Uncharacterized protein</fullName>
    </submittedName>
</protein>
<name>F4NU29_BATDJ</name>
<sequence length="64" mass="7400">MAKERTFAISDNFCHMSEDFPQSNKECKLERISKSSEALNNDQSQWSQPAETGRQLGTPYVRFE</sequence>
<dbReference type="InParanoid" id="F4NU29"/>
<organism evidence="2 3">
    <name type="scientific">Batrachochytrium dendrobatidis (strain JAM81 / FGSC 10211)</name>
    <name type="common">Frog chytrid fungus</name>
    <dbReference type="NCBI Taxonomy" id="684364"/>
    <lineage>
        <taxon>Eukaryota</taxon>
        <taxon>Fungi</taxon>
        <taxon>Fungi incertae sedis</taxon>
        <taxon>Chytridiomycota</taxon>
        <taxon>Chytridiomycota incertae sedis</taxon>
        <taxon>Chytridiomycetes</taxon>
        <taxon>Rhizophydiales</taxon>
        <taxon>Rhizophydiales incertae sedis</taxon>
        <taxon>Batrachochytrium</taxon>
    </lineage>
</organism>
<dbReference type="AlphaFoldDB" id="F4NU29"/>
<reference evidence="2 3" key="1">
    <citation type="submission" date="2009-12" db="EMBL/GenBank/DDBJ databases">
        <title>The draft genome of Batrachochytrium dendrobatidis.</title>
        <authorList>
            <consortium name="US DOE Joint Genome Institute (JGI-PGF)"/>
            <person name="Kuo A."/>
            <person name="Salamov A."/>
            <person name="Schmutz J."/>
            <person name="Lucas S."/>
            <person name="Pitluck S."/>
            <person name="Rosenblum E."/>
            <person name="Stajich J."/>
            <person name="Eisen M."/>
            <person name="Grigoriev I.V."/>
        </authorList>
    </citation>
    <scope>NUCLEOTIDE SEQUENCE [LARGE SCALE GENOMIC DNA]</scope>
    <source>
        <strain evidence="3">JAM81 / FGSC 10211</strain>
    </source>
</reference>
<dbReference type="RefSeq" id="XP_006675997.1">
    <property type="nucleotide sequence ID" value="XM_006675934.1"/>
</dbReference>
<gene>
    <name evidence="2" type="ORF">BATDEDRAFT_85782</name>
</gene>
<dbReference type="HOGENOM" id="CLU_2867301_0_0_1"/>
<feature type="region of interest" description="Disordered" evidence="1">
    <location>
        <begin position="34"/>
        <end position="64"/>
    </location>
</feature>
<evidence type="ECO:0000313" key="3">
    <source>
        <dbReference type="Proteomes" id="UP000007241"/>
    </source>
</evidence>
<accession>F4NU29</accession>
<evidence type="ECO:0000256" key="1">
    <source>
        <dbReference type="SAM" id="MobiDB-lite"/>
    </source>
</evidence>